<keyword evidence="10" id="KW-1185">Reference proteome</keyword>
<dbReference type="Pfam" id="PF21982">
    <property type="entry name" value="RecX_HTH1"/>
    <property type="match status" value="1"/>
</dbReference>
<reference evidence="9 10" key="1">
    <citation type="submission" date="2022-03" db="EMBL/GenBank/DDBJ databases">
        <authorList>
            <person name="Koch H."/>
        </authorList>
    </citation>
    <scope>NUCLEOTIDE SEQUENCE [LARGE SCALE GENOMIC DNA]</scope>
    <source>
        <strain evidence="9 10">G1</strain>
    </source>
</reference>
<dbReference type="PANTHER" id="PTHR33602:SF1">
    <property type="entry name" value="REGULATORY PROTEIN RECX FAMILY PROTEIN"/>
    <property type="match status" value="1"/>
</dbReference>
<comment type="similarity">
    <text evidence="2 5">Belongs to the RecX family.</text>
</comment>
<evidence type="ECO:0000256" key="2">
    <source>
        <dbReference type="ARBA" id="ARBA00009695"/>
    </source>
</evidence>
<dbReference type="PANTHER" id="PTHR33602">
    <property type="entry name" value="REGULATORY PROTEIN RECX FAMILY PROTEIN"/>
    <property type="match status" value="1"/>
</dbReference>
<dbReference type="Gene3D" id="1.10.10.10">
    <property type="entry name" value="Winged helix-like DNA-binding domain superfamily/Winged helix DNA-binding domain"/>
    <property type="match status" value="3"/>
</dbReference>
<feature type="domain" description="RecX first three-helical" evidence="8">
    <location>
        <begin position="2"/>
        <end position="37"/>
    </location>
</feature>
<feature type="domain" description="RecX second three-helical" evidence="6">
    <location>
        <begin position="44"/>
        <end position="84"/>
    </location>
</feature>
<dbReference type="Pfam" id="PF21981">
    <property type="entry name" value="RecX_HTH3"/>
    <property type="match status" value="1"/>
</dbReference>
<evidence type="ECO:0000256" key="5">
    <source>
        <dbReference type="HAMAP-Rule" id="MF_01114"/>
    </source>
</evidence>
<evidence type="ECO:0000313" key="9">
    <source>
        <dbReference type="EMBL" id="CAH2032419.1"/>
    </source>
</evidence>
<evidence type="ECO:0000259" key="7">
    <source>
        <dbReference type="Pfam" id="PF21981"/>
    </source>
</evidence>
<dbReference type="RefSeq" id="WP_305733170.1">
    <property type="nucleotide sequence ID" value="NZ_OW150024.1"/>
</dbReference>
<dbReference type="InterPro" id="IPR003783">
    <property type="entry name" value="Regulatory_RecX"/>
</dbReference>
<dbReference type="HAMAP" id="MF_01114">
    <property type="entry name" value="RecX"/>
    <property type="match status" value="1"/>
</dbReference>
<dbReference type="InterPro" id="IPR053924">
    <property type="entry name" value="RecX_HTH_2nd"/>
</dbReference>
<evidence type="ECO:0000259" key="6">
    <source>
        <dbReference type="Pfam" id="PF02631"/>
    </source>
</evidence>
<feature type="domain" description="RecX third three-helical" evidence="7">
    <location>
        <begin position="93"/>
        <end position="140"/>
    </location>
</feature>
<comment type="subcellular location">
    <subcellularLocation>
        <location evidence="1 5">Cytoplasm</location>
    </subcellularLocation>
</comment>
<gene>
    <name evidence="5 9" type="primary">recX</name>
    <name evidence="9" type="ORF">GEAMG1_2583</name>
</gene>
<organism evidence="9 10">
    <name type="scientific">Trichlorobacter ammonificans</name>
    <dbReference type="NCBI Taxonomy" id="2916410"/>
    <lineage>
        <taxon>Bacteria</taxon>
        <taxon>Pseudomonadati</taxon>
        <taxon>Thermodesulfobacteriota</taxon>
        <taxon>Desulfuromonadia</taxon>
        <taxon>Geobacterales</taxon>
        <taxon>Geobacteraceae</taxon>
        <taxon>Trichlorobacter</taxon>
    </lineage>
</organism>
<comment type="function">
    <text evidence="5">Modulates RecA activity.</text>
</comment>
<sequence>MALRLLTTRDMTVAVLRRKLLMRGYEAATVESAVERLLRERYLDDRRYGERFVEAALTSGRYRGYRLRQELTRRGISRELTAELLNTVDDPADETALARQVVARRYGGFDPVRADERERRRIAGFLQRRGFGMATIRSVLQHNGEEGSHDG</sequence>
<protein>
    <recommendedName>
        <fullName evidence="3 5">Regulatory protein RecX</fullName>
    </recommendedName>
</protein>
<keyword evidence="4 5" id="KW-0963">Cytoplasm</keyword>
<dbReference type="EMBL" id="OW150024">
    <property type="protein sequence ID" value="CAH2032419.1"/>
    <property type="molecule type" value="Genomic_DNA"/>
</dbReference>
<accession>A0ABM9DB10</accession>
<dbReference type="InterPro" id="IPR053926">
    <property type="entry name" value="RecX_HTH_1st"/>
</dbReference>
<dbReference type="Pfam" id="PF02631">
    <property type="entry name" value="RecX_HTH2"/>
    <property type="match status" value="1"/>
</dbReference>
<evidence type="ECO:0000256" key="1">
    <source>
        <dbReference type="ARBA" id="ARBA00004496"/>
    </source>
</evidence>
<evidence type="ECO:0000256" key="3">
    <source>
        <dbReference type="ARBA" id="ARBA00018111"/>
    </source>
</evidence>
<dbReference type="Proteomes" id="UP001295463">
    <property type="component" value="Chromosome"/>
</dbReference>
<dbReference type="InterPro" id="IPR036388">
    <property type="entry name" value="WH-like_DNA-bd_sf"/>
</dbReference>
<dbReference type="InterPro" id="IPR053925">
    <property type="entry name" value="RecX_HTH_3rd"/>
</dbReference>
<evidence type="ECO:0000256" key="4">
    <source>
        <dbReference type="ARBA" id="ARBA00022490"/>
    </source>
</evidence>
<evidence type="ECO:0000259" key="8">
    <source>
        <dbReference type="Pfam" id="PF21982"/>
    </source>
</evidence>
<evidence type="ECO:0000313" key="10">
    <source>
        <dbReference type="Proteomes" id="UP001295463"/>
    </source>
</evidence>
<proteinExistence type="inferred from homology"/>
<name>A0ABM9DB10_9BACT</name>